<dbReference type="CDD" id="cd02016">
    <property type="entry name" value="TPP_E1_OGDC_like"/>
    <property type="match status" value="1"/>
</dbReference>
<sequence length="910" mass="102719">MKGVYAPFLGGRMELTLESQGYLEALYRAYLEDPFSLPEEWRRYFSALALEGSRREPLEDGRRATPPLAEPVDLAFLLKVERLVQAYRELGHLAARIDPLGRERPRPKELSLEAHGLLREDLFRSLPPFFGAPTLGDLLGRLEEVYLGPVGFEVVHTEPEERAWLLSRIEAPWPKPPREVRRRMLERLMQASLFEAFLQRKYLGAKTFSLEGLEGLVPLLLEAVEEAARHGVREVVLGMAHRGRLNVLAHVVGKPFERIFREFEEIFPEGYSGDVKYHLGFSNDLTTPYGKVHVSLNFNPSHLEFVNPVTLGRLRAKQDRFQDRERKRGLAILVHGDSAFIGEGIVQETLNLSRLPGYRVGGTLHVVANNQLGFTTLPEEYTSCRYPTDIAKMVGAPVFHVNAEALDELWFVLGLALEYRQRFGKDVVIDLVGYRRRGHNETDEPTFTQPPMYALISKKPEPWKVYGERLLAEGVVAEGELKAKEEAYLANLESEFARVKAEPGPVVPHGLSGIWQGYVGGPDHLVPEVDTGVPLEALKELLLRLSTVPEGFQVHPKLKRFLEARKEMAEAKRPLDWAAAEALAFASLAAEGHRVRLTGQDVLRGTFSQRHAALYDYATGAPYIPLQHLAEGQAEVEIYNSPLSEAGVLGFEYGYSLDYPEALVLWEAQFGDFVNVAQVYIDQFLASAEAKWNRLSGLVLLLPHGLEGQGPEHSSARLERFLQLAARDNLQVAYPTTPAQFFHLLRRQVKRRIRKPLVVLTPKSLLRHPEVVSSLEELAQGRFQKVIPERVKGARKVLLTSGKVYYDLLQKRREVGAEDVALIRLELLYPFPEAELKEALGFYPRKTPVVYVQEEPVNQGAWWYLSARFCGEIYGHPFSVVARPESPSPAVGSSKVHREEQEALLEEAFK</sequence>
<dbReference type="Proteomes" id="UP000008087">
    <property type="component" value="Chromosome"/>
</dbReference>
<dbReference type="Gene3D" id="3.40.50.11610">
    <property type="entry name" value="Multifunctional 2-oxoglutarate metabolism enzyme, C-terminal domain"/>
    <property type="match status" value="1"/>
</dbReference>
<evidence type="ECO:0000256" key="5">
    <source>
        <dbReference type="ARBA" id="ARBA00023052"/>
    </source>
</evidence>
<dbReference type="PIRSF" id="PIRSF000157">
    <property type="entry name" value="Oxoglu_dh_E1"/>
    <property type="match status" value="1"/>
</dbReference>
<keyword evidence="4" id="KW-0560">Oxidoreductase</keyword>
<dbReference type="InterPro" id="IPR042179">
    <property type="entry name" value="KGD_C_sf"/>
</dbReference>
<dbReference type="SUPFAM" id="SSF52518">
    <property type="entry name" value="Thiamin diphosphate-binding fold (THDP-binding)"/>
    <property type="match status" value="2"/>
</dbReference>
<evidence type="ECO:0000256" key="4">
    <source>
        <dbReference type="ARBA" id="ARBA00023002"/>
    </source>
</evidence>
<dbReference type="Pfam" id="PF00676">
    <property type="entry name" value="E1_dh"/>
    <property type="match status" value="1"/>
</dbReference>
<gene>
    <name evidence="9" type="primary">sucA</name>
    <name evidence="9" type="ordered locus">TSC_c02680</name>
</gene>
<dbReference type="InterPro" id="IPR031717">
    <property type="entry name" value="ODO-1/KGD_C"/>
</dbReference>
<feature type="region of interest" description="Disordered" evidence="7">
    <location>
        <begin position="885"/>
        <end position="910"/>
    </location>
</feature>
<proteinExistence type="predicted"/>
<dbReference type="GO" id="GO:0005829">
    <property type="term" value="C:cytosol"/>
    <property type="evidence" value="ECO:0007669"/>
    <property type="project" value="TreeGrafter"/>
</dbReference>
<dbReference type="KEGG" id="tsc:TSC_c02680"/>
<dbReference type="InterPro" id="IPR011603">
    <property type="entry name" value="2oxoglutarate_DH_E1"/>
</dbReference>
<feature type="compositionally biased region" description="Basic and acidic residues" evidence="7">
    <location>
        <begin position="896"/>
        <end position="910"/>
    </location>
</feature>
<dbReference type="InterPro" id="IPR005475">
    <property type="entry name" value="Transketolase-like_Pyr-bd"/>
</dbReference>
<dbReference type="InterPro" id="IPR001017">
    <property type="entry name" value="DH_E1"/>
</dbReference>
<evidence type="ECO:0000256" key="3">
    <source>
        <dbReference type="ARBA" id="ARBA00012280"/>
    </source>
</evidence>
<dbReference type="NCBIfam" id="TIGR00239">
    <property type="entry name" value="2oxo_dh_E1"/>
    <property type="match status" value="1"/>
</dbReference>
<dbReference type="InterPro" id="IPR032106">
    <property type="entry name" value="2-oxogl_dehyd_N"/>
</dbReference>
<dbReference type="AlphaFoldDB" id="E8PKD6"/>
<dbReference type="EMBL" id="CP001962">
    <property type="protein sequence ID" value="ADW20908.1"/>
    <property type="molecule type" value="Genomic_DNA"/>
</dbReference>
<reference evidence="9 10" key="2">
    <citation type="journal article" date="2011" name="BMC Genomics">
        <title>Sequence of the hyperplastic genome of the naturally competent Thermus scotoductus SA-01.</title>
        <authorList>
            <person name="Gounder K."/>
            <person name="Brzuszkiewicz E."/>
            <person name="Liesegang H."/>
            <person name="Wollherr A."/>
            <person name="Daniel R."/>
            <person name="Gottschalk G."/>
            <person name="Reva O."/>
            <person name="Kumwenda B."/>
            <person name="Srivastava M."/>
            <person name="Bricio C."/>
            <person name="Berenguer J."/>
            <person name="van Heerden E."/>
            <person name="Litthauer D."/>
        </authorList>
    </citation>
    <scope>NUCLEOTIDE SEQUENCE [LARGE SCALE GENOMIC DNA]</scope>
    <source>
        <strain evidence="10">ATCC 700910 / SA-01</strain>
    </source>
</reference>
<dbReference type="GO" id="GO:0006096">
    <property type="term" value="P:glycolytic process"/>
    <property type="evidence" value="ECO:0007669"/>
    <property type="project" value="UniProtKB-KW"/>
</dbReference>
<evidence type="ECO:0000256" key="1">
    <source>
        <dbReference type="ARBA" id="ARBA00001964"/>
    </source>
</evidence>
<dbReference type="Gene3D" id="3.40.50.12470">
    <property type="match status" value="1"/>
</dbReference>
<evidence type="ECO:0000313" key="9">
    <source>
        <dbReference type="EMBL" id="ADW20908.1"/>
    </source>
</evidence>
<protein>
    <recommendedName>
        <fullName evidence="3">oxoglutarate dehydrogenase (succinyl-transferring)</fullName>
        <ecNumber evidence="3">1.2.4.2</ecNumber>
    </recommendedName>
</protein>
<keyword evidence="5" id="KW-0786">Thiamine pyrophosphate</keyword>
<dbReference type="NCBIfam" id="NF006914">
    <property type="entry name" value="PRK09404.1"/>
    <property type="match status" value="1"/>
</dbReference>
<dbReference type="Gene3D" id="3.40.50.970">
    <property type="match status" value="1"/>
</dbReference>
<keyword evidence="6" id="KW-0324">Glycolysis</keyword>
<dbReference type="InterPro" id="IPR029061">
    <property type="entry name" value="THDP-binding"/>
</dbReference>
<dbReference type="STRING" id="743525.TSC_c02680"/>
<dbReference type="GO" id="GO:0045252">
    <property type="term" value="C:oxoglutarate dehydrogenase complex"/>
    <property type="evidence" value="ECO:0007669"/>
    <property type="project" value="TreeGrafter"/>
</dbReference>
<accession>E8PKD6</accession>
<organism evidence="9 10">
    <name type="scientific">Thermus scotoductus (strain ATCC 700910 / SA-01)</name>
    <dbReference type="NCBI Taxonomy" id="743525"/>
    <lineage>
        <taxon>Bacteria</taxon>
        <taxon>Thermotogati</taxon>
        <taxon>Deinococcota</taxon>
        <taxon>Deinococci</taxon>
        <taxon>Thermales</taxon>
        <taxon>Thermaceae</taxon>
        <taxon>Thermus</taxon>
    </lineage>
</organism>
<evidence type="ECO:0000256" key="6">
    <source>
        <dbReference type="ARBA" id="ARBA00023152"/>
    </source>
</evidence>
<dbReference type="GO" id="GO:0030976">
    <property type="term" value="F:thiamine pyrophosphate binding"/>
    <property type="evidence" value="ECO:0007669"/>
    <property type="project" value="InterPro"/>
</dbReference>
<dbReference type="GO" id="GO:0006099">
    <property type="term" value="P:tricarboxylic acid cycle"/>
    <property type="evidence" value="ECO:0007669"/>
    <property type="project" value="TreeGrafter"/>
</dbReference>
<dbReference type="Pfam" id="PF16870">
    <property type="entry name" value="OxoGdeHyase_C"/>
    <property type="match status" value="1"/>
</dbReference>
<dbReference type="GO" id="GO:0004591">
    <property type="term" value="F:oxoglutarate dehydrogenase (succinyl-transferring) activity"/>
    <property type="evidence" value="ECO:0007669"/>
    <property type="project" value="UniProtKB-EC"/>
</dbReference>
<dbReference type="eggNOG" id="COG0567">
    <property type="taxonomic scope" value="Bacteria"/>
</dbReference>
<dbReference type="PANTHER" id="PTHR23152">
    <property type="entry name" value="2-OXOGLUTARATE DEHYDROGENASE"/>
    <property type="match status" value="1"/>
</dbReference>
<dbReference type="SMART" id="SM00861">
    <property type="entry name" value="Transket_pyr"/>
    <property type="match status" value="1"/>
</dbReference>
<dbReference type="FunFam" id="3.40.50.12470:FF:000009">
    <property type="entry name" value="2-oxoglutarate dehydrogenase E1 component"/>
    <property type="match status" value="1"/>
</dbReference>
<dbReference type="NCBIfam" id="NF008907">
    <property type="entry name" value="PRK12270.1"/>
    <property type="match status" value="1"/>
</dbReference>
<name>E8PKD6_THESS</name>
<comment type="subunit">
    <text evidence="2">Homodimer. Part of the 2-oxoglutarate dehydrogenase (OGDH) complex composed of E1 (2-oxoglutarate dehydrogenase), E2 (dihydrolipoamide succinyltransferase) and E3 (dihydrolipoamide dehydrogenase); the complex contains multiple copies of the three enzymatic components (E1, E2 and E3).</text>
</comment>
<feature type="domain" description="Transketolase-like pyrimidine-binding" evidence="8">
    <location>
        <begin position="575"/>
        <end position="768"/>
    </location>
</feature>
<evidence type="ECO:0000256" key="2">
    <source>
        <dbReference type="ARBA" id="ARBA00011301"/>
    </source>
</evidence>
<evidence type="ECO:0000259" key="8">
    <source>
        <dbReference type="SMART" id="SM00861"/>
    </source>
</evidence>
<dbReference type="Pfam" id="PF02779">
    <property type="entry name" value="Transket_pyr"/>
    <property type="match status" value="1"/>
</dbReference>
<reference evidence="10" key="1">
    <citation type="submission" date="2010-03" db="EMBL/GenBank/DDBJ databases">
        <title>The genome sequence of Thermus scotoductus SA-01.</title>
        <authorList>
            <person name="Gounder K."/>
            <person name="Liesegang H."/>
            <person name="Brzuszkiewicz E."/>
            <person name="Wollherr A."/>
            <person name="Daniel R."/>
            <person name="Gottschalk G."/>
            <person name="van Heerden E."/>
            <person name="Litthauer D."/>
        </authorList>
    </citation>
    <scope>NUCLEOTIDE SEQUENCE [LARGE SCALE GENOMIC DNA]</scope>
    <source>
        <strain evidence="10">ATCC 700910 / SA-01</strain>
    </source>
</reference>
<dbReference type="Pfam" id="PF16078">
    <property type="entry name" value="2-oxogl_dehyd_N"/>
    <property type="match status" value="1"/>
</dbReference>
<comment type="cofactor">
    <cofactor evidence="1">
        <name>thiamine diphosphate</name>
        <dbReference type="ChEBI" id="CHEBI:58937"/>
    </cofactor>
</comment>
<dbReference type="Gene3D" id="1.10.287.1150">
    <property type="entry name" value="TPP helical domain"/>
    <property type="match status" value="1"/>
</dbReference>
<evidence type="ECO:0000313" key="10">
    <source>
        <dbReference type="Proteomes" id="UP000008087"/>
    </source>
</evidence>
<dbReference type="HOGENOM" id="CLU_004709_1_0_0"/>
<dbReference type="PANTHER" id="PTHR23152:SF4">
    <property type="entry name" value="2-OXOADIPATE DEHYDROGENASE COMPLEX COMPONENT E1"/>
    <property type="match status" value="1"/>
</dbReference>
<dbReference type="EC" id="1.2.4.2" evidence="3"/>
<evidence type="ECO:0000256" key="7">
    <source>
        <dbReference type="SAM" id="MobiDB-lite"/>
    </source>
</evidence>